<dbReference type="EMBL" id="BSXW01000226">
    <property type="protein sequence ID" value="GMF15578.1"/>
    <property type="molecule type" value="Genomic_DNA"/>
</dbReference>
<gene>
    <name evidence="1" type="ORF">Plil01_000538500</name>
</gene>
<comment type="caution">
    <text evidence="1">The sequence shown here is derived from an EMBL/GenBank/DDBJ whole genome shotgun (WGS) entry which is preliminary data.</text>
</comment>
<evidence type="ECO:0000313" key="1">
    <source>
        <dbReference type="EMBL" id="GMF15578.1"/>
    </source>
</evidence>
<organism evidence="1 2">
    <name type="scientific">Phytophthora lilii</name>
    <dbReference type="NCBI Taxonomy" id="2077276"/>
    <lineage>
        <taxon>Eukaryota</taxon>
        <taxon>Sar</taxon>
        <taxon>Stramenopiles</taxon>
        <taxon>Oomycota</taxon>
        <taxon>Peronosporomycetes</taxon>
        <taxon>Peronosporales</taxon>
        <taxon>Peronosporaceae</taxon>
        <taxon>Phytophthora</taxon>
    </lineage>
</organism>
<name>A0A9W6TJT2_9STRA</name>
<proteinExistence type="predicted"/>
<reference evidence="1" key="1">
    <citation type="submission" date="2023-04" db="EMBL/GenBank/DDBJ databases">
        <title>Phytophthora lilii NBRC 32176.</title>
        <authorList>
            <person name="Ichikawa N."/>
            <person name="Sato H."/>
            <person name="Tonouchi N."/>
        </authorList>
    </citation>
    <scope>NUCLEOTIDE SEQUENCE</scope>
    <source>
        <strain evidence="1">NBRC 32176</strain>
    </source>
</reference>
<keyword evidence="2" id="KW-1185">Reference proteome</keyword>
<protein>
    <submittedName>
        <fullName evidence="1">Unnamed protein product</fullName>
    </submittedName>
</protein>
<accession>A0A9W6TJT2</accession>
<evidence type="ECO:0000313" key="2">
    <source>
        <dbReference type="Proteomes" id="UP001165083"/>
    </source>
</evidence>
<dbReference type="OrthoDB" id="121390at2759"/>
<dbReference type="AlphaFoldDB" id="A0A9W6TJT2"/>
<sequence>MEVDGLRIVEFQHLRFVYDEWMRRFVPGAVALGRTYDAMQHEAYGLSDSEAKYRINTVGPNSIDVEMPSLPVSMAHVFFTLFYIY</sequence>
<dbReference type="Proteomes" id="UP001165083">
    <property type="component" value="Unassembled WGS sequence"/>
</dbReference>